<dbReference type="GO" id="GO:0005506">
    <property type="term" value="F:iron ion binding"/>
    <property type="evidence" value="ECO:0007669"/>
    <property type="project" value="InterPro"/>
</dbReference>
<dbReference type="GO" id="GO:0016020">
    <property type="term" value="C:membrane"/>
    <property type="evidence" value="ECO:0007669"/>
    <property type="project" value="UniProtKB-SubCell"/>
</dbReference>
<keyword evidence="2" id="KW-0349">Heme</keyword>
<evidence type="ECO:0000313" key="8">
    <source>
        <dbReference type="Proteomes" id="UP000298416"/>
    </source>
</evidence>
<dbReference type="Proteomes" id="UP000298416">
    <property type="component" value="Unassembled WGS sequence"/>
</dbReference>
<evidence type="ECO:0000256" key="3">
    <source>
        <dbReference type="ARBA" id="ARBA00022723"/>
    </source>
</evidence>
<evidence type="ECO:0000256" key="4">
    <source>
        <dbReference type="ARBA" id="ARBA00023002"/>
    </source>
</evidence>
<keyword evidence="5" id="KW-0408">Iron</keyword>
<reference evidence="7" key="2">
    <citation type="submission" date="2020-08" db="EMBL/GenBank/DDBJ databases">
        <title>Plant Genome Project.</title>
        <authorList>
            <person name="Zhang R.-G."/>
        </authorList>
    </citation>
    <scope>NUCLEOTIDE SEQUENCE</scope>
    <source>
        <strain evidence="7">Huo1</strain>
        <tissue evidence="7">Leaf</tissue>
    </source>
</reference>
<dbReference type="InterPro" id="IPR001128">
    <property type="entry name" value="Cyt_P450"/>
</dbReference>
<dbReference type="Pfam" id="PF00067">
    <property type="entry name" value="p450"/>
    <property type="match status" value="1"/>
</dbReference>
<dbReference type="GO" id="GO:0020037">
    <property type="term" value="F:heme binding"/>
    <property type="evidence" value="ECO:0007669"/>
    <property type="project" value="InterPro"/>
</dbReference>
<sequence length="140" mass="15781">MSCWDGLICWEFGGGGESNYVEALLSLQRSEPEYYTDDLVKGLIMPMFTAGTHTVALTMEWAMSLLLNHLDELEKARNEIDEHVAPGKLLDESDLQNLPYLRCIINETLRLYPVVRSSSRIVLPKIATLADTTFLEVQSC</sequence>
<dbReference type="SUPFAM" id="SSF48264">
    <property type="entry name" value="Cytochrome P450"/>
    <property type="match status" value="1"/>
</dbReference>
<evidence type="ECO:0000256" key="2">
    <source>
        <dbReference type="ARBA" id="ARBA00022617"/>
    </source>
</evidence>
<keyword evidence="3" id="KW-0479">Metal-binding</keyword>
<dbReference type="PRINTS" id="PR00385">
    <property type="entry name" value="P450"/>
</dbReference>
<comment type="caution">
    <text evidence="7">The sequence shown here is derived from an EMBL/GenBank/DDBJ whole genome shotgun (WGS) entry which is preliminary data.</text>
</comment>
<dbReference type="InterPro" id="IPR050651">
    <property type="entry name" value="Plant_Cytochrome_P450_Monoox"/>
</dbReference>
<dbReference type="EMBL" id="PNBA02000002">
    <property type="protein sequence ID" value="KAG6434749.1"/>
    <property type="molecule type" value="Genomic_DNA"/>
</dbReference>
<evidence type="ECO:0000256" key="6">
    <source>
        <dbReference type="ARBA" id="ARBA00023033"/>
    </source>
</evidence>
<evidence type="ECO:0000256" key="5">
    <source>
        <dbReference type="ARBA" id="ARBA00023004"/>
    </source>
</evidence>
<reference evidence="7" key="1">
    <citation type="submission" date="2018-01" db="EMBL/GenBank/DDBJ databases">
        <authorList>
            <person name="Mao J.F."/>
        </authorList>
    </citation>
    <scope>NUCLEOTIDE SEQUENCE</scope>
    <source>
        <strain evidence="7">Huo1</strain>
        <tissue evidence="7">Leaf</tissue>
    </source>
</reference>
<dbReference type="PRINTS" id="PR00463">
    <property type="entry name" value="EP450I"/>
</dbReference>
<name>A0A8X8YMT2_SALSN</name>
<dbReference type="AlphaFoldDB" id="A0A8X8YMT2"/>
<proteinExistence type="predicted"/>
<comment type="subcellular location">
    <subcellularLocation>
        <location evidence="1">Membrane</location>
        <topology evidence="1">Single-pass membrane protein</topology>
    </subcellularLocation>
</comment>
<organism evidence="7">
    <name type="scientific">Salvia splendens</name>
    <name type="common">Scarlet sage</name>
    <dbReference type="NCBI Taxonomy" id="180675"/>
    <lineage>
        <taxon>Eukaryota</taxon>
        <taxon>Viridiplantae</taxon>
        <taxon>Streptophyta</taxon>
        <taxon>Embryophyta</taxon>
        <taxon>Tracheophyta</taxon>
        <taxon>Spermatophyta</taxon>
        <taxon>Magnoliopsida</taxon>
        <taxon>eudicotyledons</taxon>
        <taxon>Gunneridae</taxon>
        <taxon>Pentapetalae</taxon>
        <taxon>asterids</taxon>
        <taxon>lamiids</taxon>
        <taxon>Lamiales</taxon>
        <taxon>Lamiaceae</taxon>
        <taxon>Nepetoideae</taxon>
        <taxon>Mentheae</taxon>
        <taxon>Salviinae</taxon>
        <taxon>Salvia</taxon>
        <taxon>Salvia subgen. Calosphace</taxon>
        <taxon>core Calosphace</taxon>
    </lineage>
</organism>
<keyword evidence="6" id="KW-0503">Monooxygenase</keyword>
<dbReference type="Gene3D" id="1.10.630.10">
    <property type="entry name" value="Cytochrome P450"/>
    <property type="match status" value="1"/>
</dbReference>
<dbReference type="GO" id="GO:0016712">
    <property type="term" value="F:oxidoreductase activity, acting on paired donors, with incorporation or reduction of molecular oxygen, reduced flavin or flavoprotein as one donor, and incorporation of one atom of oxygen"/>
    <property type="evidence" value="ECO:0007669"/>
    <property type="project" value="UniProtKB-ARBA"/>
</dbReference>
<accession>A0A8X8YMT2</accession>
<keyword evidence="8" id="KW-1185">Reference proteome</keyword>
<protein>
    <submittedName>
        <fullName evidence="7">Uncharacterized protein</fullName>
    </submittedName>
</protein>
<dbReference type="InterPro" id="IPR036396">
    <property type="entry name" value="Cyt_P450_sf"/>
</dbReference>
<dbReference type="GO" id="GO:0016114">
    <property type="term" value="P:terpenoid biosynthetic process"/>
    <property type="evidence" value="ECO:0007669"/>
    <property type="project" value="UniProtKB-ARBA"/>
</dbReference>
<keyword evidence="4" id="KW-0560">Oxidoreductase</keyword>
<gene>
    <name evidence="7" type="ORF">SASPL_106391</name>
</gene>
<dbReference type="PANTHER" id="PTHR47947:SF13">
    <property type="entry name" value="CYTOCHROME P450, FAMILY 81, SUBFAMILY K, POLYPEPTIDE 1-RELATED"/>
    <property type="match status" value="1"/>
</dbReference>
<evidence type="ECO:0000313" key="7">
    <source>
        <dbReference type="EMBL" id="KAG6434749.1"/>
    </source>
</evidence>
<evidence type="ECO:0000256" key="1">
    <source>
        <dbReference type="ARBA" id="ARBA00004167"/>
    </source>
</evidence>
<dbReference type="PANTHER" id="PTHR47947">
    <property type="entry name" value="CYTOCHROME P450 82C3-RELATED"/>
    <property type="match status" value="1"/>
</dbReference>
<dbReference type="InterPro" id="IPR002401">
    <property type="entry name" value="Cyt_P450_E_grp-I"/>
</dbReference>